<sequence>MLPLRQYSQASTTKKFYSNRTYYKDIDTSEYIERLIEINPQTIVIHSKGSVNIDTQIIIVTATYMDGTPDRDTCRVYEAMSANHQFVFDIRLKNKKNIDTIFVTSLNWETKKFKDFYLLLDKYKEGFKLESI</sequence>
<keyword evidence="2" id="KW-1185">Reference proteome</keyword>
<dbReference type="RefSeq" id="WP_386270433.1">
    <property type="nucleotide sequence ID" value="NZ_JBHSAS010000010.1"/>
</dbReference>
<name>A0ABV8H8V3_9FLAO</name>
<gene>
    <name evidence="1" type="ORF">ACFOS1_13890</name>
</gene>
<accession>A0ABV8H8V3</accession>
<dbReference type="EMBL" id="JBHSAS010000010">
    <property type="protein sequence ID" value="MFC4028503.1"/>
    <property type="molecule type" value="Genomic_DNA"/>
</dbReference>
<organism evidence="1 2">
    <name type="scientific">Zunongwangia endophytica</name>
    <dbReference type="NCBI Taxonomy" id="1808945"/>
    <lineage>
        <taxon>Bacteria</taxon>
        <taxon>Pseudomonadati</taxon>
        <taxon>Bacteroidota</taxon>
        <taxon>Flavobacteriia</taxon>
        <taxon>Flavobacteriales</taxon>
        <taxon>Flavobacteriaceae</taxon>
        <taxon>Zunongwangia</taxon>
    </lineage>
</organism>
<comment type="caution">
    <text evidence="1">The sequence shown here is derived from an EMBL/GenBank/DDBJ whole genome shotgun (WGS) entry which is preliminary data.</text>
</comment>
<evidence type="ECO:0000313" key="1">
    <source>
        <dbReference type="EMBL" id="MFC4028503.1"/>
    </source>
</evidence>
<protein>
    <submittedName>
        <fullName evidence="1">Uncharacterized protein</fullName>
    </submittedName>
</protein>
<proteinExistence type="predicted"/>
<reference evidence="2" key="1">
    <citation type="journal article" date="2019" name="Int. J. Syst. Evol. Microbiol.">
        <title>The Global Catalogue of Microorganisms (GCM) 10K type strain sequencing project: providing services to taxonomists for standard genome sequencing and annotation.</title>
        <authorList>
            <consortium name="The Broad Institute Genomics Platform"/>
            <consortium name="The Broad Institute Genome Sequencing Center for Infectious Disease"/>
            <person name="Wu L."/>
            <person name="Ma J."/>
        </authorList>
    </citation>
    <scope>NUCLEOTIDE SEQUENCE [LARGE SCALE GENOMIC DNA]</scope>
    <source>
        <strain evidence="2">CECT 9128</strain>
    </source>
</reference>
<dbReference type="Proteomes" id="UP001595793">
    <property type="component" value="Unassembled WGS sequence"/>
</dbReference>
<evidence type="ECO:0000313" key="2">
    <source>
        <dbReference type="Proteomes" id="UP001595793"/>
    </source>
</evidence>